<dbReference type="EMBL" id="JASZZX010000016">
    <property type="protein sequence ID" value="MDM3927748.1"/>
    <property type="molecule type" value="Genomic_DNA"/>
</dbReference>
<protein>
    <submittedName>
        <fullName evidence="1">Uncharacterized protein</fullName>
    </submittedName>
</protein>
<name>A0ABT7P384_MYCIT</name>
<dbReference type="RefSeq" id="WP_069954066.1">
    <property type="nucleotide sequence ID" value="NZ_CP012886.2"/>
</dbReference>
<dbReference type="Proteomes" id="UP001529272">
    <property type="component" value="Unassembled WGS sequence"/>
</dbReference>
<accession>A0ABT7P384</accession>
<proteinExistence type="predicted"/>
<organism evidence="1 2">
    <name type="scientific">Mycobacterium intracellulare subsp. chimaera</name>
    <dbReference type="NCBI Taxonomy" id="222805"/>
    <lineage>
        <taxon>Bacteria</taxon>
        <taxon>Bacillati</taxon>
        <taxon>Actinomycetota</taxon>
        <taxon>Actinomycetes</taxon>
        <taxon>Mycobacteriales</taxon>
        <taxon>Mycobacteriaceae</taxon>
        <taxon>Mycobacterium</taxon>
        <taxon>Mycobacterium avium complex (MAC)</taxon>
    </lineage>
</organism>
<gene>
    <name evidence="1" type="ORF">QRB35_17195</name>
</gene>
<reference evidence="1" key="1">
    <citation type="submission" date="2023-06" db="EMBL/GenBank/DDBJ databases">
        <title>Itaconate inhibition of nontuberculous mycobacteria.</title>
        <authorList>
            <person name="Breen P."/>
            <person name="Zimbric M."/>
            <person name="Caverly L."/>
        </authorList>
    </citation>
    <scope>NUCLEOTIDE SEQUENCE</scope>
    <source>
        <strain evidence="1">FLAC1071</strain>
    </source>
</reference>
<evidence type="ECO:0000313" key="1">
    <source>
        <dbReference type="EMBL" id="MDM3927748.1"/>
    </source>
</evidence>
<evidence type="ECO:0000313" key="2">
    <source>
        <dbReference type="Proteomes" id="UP001529272"/>
    </source>
</evidence>
<sequence length="271" mass="28621">MDTTAGLLADAKNRAELLTSRFTALNDGNPGFSYQGHLSGVEKAATGGDSVTTALFAGPAGLADLERLLADDETFVVWHLRLGHPLWWIGLTVQYTTTLLKKIVSDLADEPQDGPELPSAIELLTEPGGIQQFLAGAMPAWAYSPGGTGYPGAHWFSQTTEAITPLSARCRDRLRATLRLELVGRQLCTSTTGFLNVESAALALLSAEERTTAGDAAALADAVDAVENVHGHEWATAFTTMAGELDPITWAGLTEALAAELETGGLKRSDS</sequence>
<keyword evidence="2" id="KW-1185">Reference proteome</keyword>
<comment type="caution">
    <text evidence="1">The sequence shown here is derived from an EMBL/GenBank/DDBJ whole genome shotgun (WGS) entry which is preliminary data.</text>
</comment>
<reference evidence="1" key="2">
    <citation type="submission" date="2023-06" db="EMBL/GenBank/DDBJ databases">
        <authorList>
            <person name="Spilker T."/>
        </authorList>
    </citation>
    <scope>NUCLEOTIDE SEQUENCE</scope>
    <source>
        <strain evidence="1">FLAC1071</strain>
    </source>
</reference>